<evidence type="ECO:0008006" key="3">
    <source>
        <dbReference type="Google" id="ProtNLM"/>
    </source>
</evidence>
<evidence type="ECO:0000313" key="2">
    <source>
        <dbReference type="Proteomes" id="UP001165269"/>
    </source>
</evidence>
<gene>
    <name evidence="1" type="ORF">MQP27_03150</name>
</gene>
<reference evidence="1" key="1">
    <citation type="submission" date="2022-03" db="EMBL/GenBank/DDBJ databases">
        <title>Streptomyces 7R015 and 7R016 isolated from Barleria lupulina in Thailand.</title>
        <authorList>
            <person name="Kanchanasin P."/>
            <person name="Phongsopitanun W."/>
            <person name="Tanasupawat S."/>
        </authorList>
    </citation>
    <scope>NUCLEOTIDE SEQUENCE</scope>
    <source>
        <strain evidence="1">7R015</strain>
    </source>
</reference>
<accession>A0ABS9Y2B0</accession>
<proteinExistence type="predicted"/>
<protein>
    <recommendedName>
        <fullName evidence="3">Secreted protein</fullName>
    </recommendedName>
</protein>
<comment type="caution">
    <text evidence="1">The sequence shown here is derived from an EMBL/GenBank/DDBJ whole genome shotgun (WGS) entry which is preliminary data.</text>
</comment>
<evidence type="ECO:0000313" key="1">
    <source>
        <dbReference type="EMBL" id="MCI3270106.1"/>
    </source>
</evidence>
<sequence>MRTAYLLLRHELRLPASLLMWTARRPHGVGGRRWFGYARGQGAVMFGFAFVCVVETVTIRRAVHVDLHIPLHQIAAVRRELRTTHNQTQGQLDVPVGSQTTITLVQELHEIRALMPARSAP</sequence>
<keyword evidence="2" id="KW-1185">Reference proteome</keyword>
<name>A0ABS9Y2B0_9ACTN</name>
<dbReference type="EMBL" id="JALDAY010000001">
    <property type="protein sequence ID" value="MCI3270106.1"/>
    <property type="molecule type" value="Genomic_DNA"/>
</dbReference>
<dbReference type="Proteomes" id="UP001165269">
    <property type="component" value="Unassembled WGS sequence"/>
</dbReference>
<organism evidence="1 2">
    <name type="scientific">Streptomyces cylindrosporus</name>
    <dbReference type="NCBI Taxonomy" id="2927583"/>
    <lineage>
        <taxon>Bacteria</taxon>
        <taxon>Bacillati</taxon>
        <taxon>Actinomycetota</taxon>
        <taxon>Actinomycetes</taxon>
        <taxon>Kitasatosporales</taxon>
        <taxon>Streptomycetaceae</taxon>
        <taxon>Streptomyces</taxon>
    </lineage>
</organism>